<dbReference type="EMBL" id="ML992420">
    <property type="protein sequence ID" value="KAF2228328.1"/>
    <property type="molecule type" value="Genomic_DNA"/>
</dbReference>
<feature type="non-terminal residue" evidence="1">
    <location>
        <position position="1"/>
    </location>
</feature>
<evidence type="ECO:0000313" key="1">
    <source>
        <dbReference type="EMBL" id="KAF2228328.1"/>
    </source>
</evidence>
<evidence type="ECO:0000313" key="2">
    <source>
        <dbReference type="Proteomes" id="UP000800092"/>
    </source>
</evidence>
<protein>
    <recommendedName>
        <fullName evidence="3">DDE-1 domain-containing protein</fullName>
    </recommendedName>
</protein>
<proteinExistence type="predicted"/>
<name>A0A6A6GRV2_VIRVR</name>
<organism evidence="1 2">
    <name type="scientific">Viridothelium virens</name>
    <name type="common">Speckled blister lichen</name>
    <name type="synonym">Trypethelium virens</name>
    <dbReference type="NCBI Taxonomy" id="1048519"/>
    <lineage>
        <taxon>Eukaryota</taxon>
        <taxon>Fungi</taxon>
        <taxon>Dikarya</taxon>
        <taxon>Ascomycota</taxon>
        <taxon>Pezizomycotina</taxon>
        <taxon>Dothideomycetes</taxon>
        <taxon>Dothideomycetes incertae sedis</taxon>
        <taxon>Trypetheliales</taxon>
        <taxon>Trypetheliaceae</taxon>
        <taxon>Viridothelium</taxon>
    </lineage>
</organism>
<keyword evidence="2" id="KW-1185">Reference proteome</keyword>
<reference evidence="1" key="1">
    <citation type="journal article" date="2020" name="Stud. Mycol.">
        <title>101 Dothideomycetes genomes: a test case for predicting lifestyles and emergence of pathogens.</title>
        <authorList>
            <person name="Haridas S."/>
            <person name="Albert R."/>
            <person name="Binder M."/>
            <person name="Bloem J."/>
            <person name="Labutti K."/>
            <person name="Salamov A."/>
            <person name="Andreopoulos B."/>
            <person name="Baker S."/>
            <person name="Barry K."/>
            <person name="Bills G."/>
            <person name="Bluhm B."/>
            <person name="Cannon C."/>
            <person name="Castanera R."/>
            <person name="Culley D."/>
            <person name="Daum C."/>
            <person name="Ezra D."/>
            <person name="Gonzalez J."/>
            <person name="Henrissat B."/>
            <person name="Kuo A."/>
            <person name="Liang C."/>
            <person name="Lipzen A."/>
            <person name="Lutzoni F."/>
            <person name="Magnuson J."/>
            <person name="Mondo S."/>
            <person name="Nolan M."/>
            <person name="Ohm R."/>
            <person name="Pangilinan J."/>
            <person name="Park H.-J."/>
            <person name="Ramirez L."/>
            <person name="Alfaro M."/>
            <person name="Sun H."/>
            <person name="Tritt A."/>
            <person name="Yoshinaga Y."/>
            <person name="Zwiers L.-H."/>
            <person name="Turgeon B."/>
            <person name="Goodwin S."/>
            <person name="Spatafora J."/>
            <person name="Crous P."/>
            <person name="Grigoriev I."/>
        </authorList>
    </citation>
    <scope>NUCLEOTIDE SEQUENCE</scope>
    <source>
        <strain evidence="1">Tuck. ex Michener</strain>
    </source>
</reference>
<dbReference type="AlphaFoldDB" id="A0A6A6GRV2"/>
<dbReference type="Proteomes" id="UP000800092">
    <property type="component" value="Unassembled WGS sequence"/>
</dbReference>
<sequence length="61" mass="7212">LDIKLFHPLAHYYLEELDKFLNNSQHIGNLGKHNFFNLFWPAFKCVITPKNILSGWEAVRL</sequence>
<gene>
    <name evidence="1" type="ORF">EV356DRAFT_458552</name>
</gene>
<accession>A0A6A6GRV2</accession>
<evidence type="ECO:0008006" key="3">
    <source>
        <dbReference type="Google" id="ProtNLM"/>
    </source>
</evidence>